<dbReference type="Proteomes" id="UP000315525">
    <property type="component" value="Unassembled WGS sequence"/>
</dbReference>
<evidence type="ECO:0000313" key="5">
    <source>
        <dbReference type="EMBL" id="TET45116.1"/>
    </source>
</evidence>
<dbReference type="GO" id="GO:0003735">
    <property type="term" value="F:structural constituent of ribosome"/>
    <property type="evidence" value="ECO:0007669"/>
    <property type="project" value="InterPro"/>
</dbReference>
<dbReference type="PANTHER" id="PTHR12919:SF20">
    <property type="entry name" value="SMALL RIBOSOMAL SUBUNIT PROTEIN BS16M"/>
    <property type="match status" value="1"/>
</dbReference>
<organism evidence="5 6">
    <name type="scientific">candidate division TA06 bacterium</name>
    <dbReference type="NCBI Taxonomy" id="2250710"/>
    <lineage>
        <taxon>Bacteria</taxon>
        <taxon>Bacteria division TA06</taxon>
    </lineage>
</organism>
<dbReference type="Pfam" id="PF00886">
    <property type="entry name" value="Ribosomal_S16"/>
    <property type="match status" value="1"/>
</dbReference>
<dbReference type="AlphaFoldDB" id="A0A523URD6"/>
<dbReference type="InterPro" id="IPR000307">
    <property type="entry name" value="Ribosomal_bS16"/>
</dbReference>
<dbReference type="Gene3D" id="3.30.1320.10">
    <property type="match status" value="1"/>
</dbReference>
<dbReference type="GO" id="GO:0005737">
    <property type="term" value="C:cytoplasm"/>
    <property type="evidence" value="ECO:0007669"/>
    <property type="project" value="UniProtKB-ARBA"/>
</dbReference>
<comment type="similarity">
    <text evidence="3">Belongs to the bacterial ribosomal protein bS16 family.</text>
</comment>
<dbReference type="PANTHER" id="PTHR12919">
    <property type="entry name" value="30S RIBOSOMAL PROTEIN S16"/>
    <property type="match status" value="1"/>
</dbReference>
<reference evidence="5 6" key="1">
    <citation type="submission" date="2019-03" db="EMBL/GenBank/DDBJ databases">
        <title>Metabolic potential of uncultured bacteria and archaea associated with petroleum seepage in deep-sea sediments.</title>
        <authorList>
            <person name="Dong X."/>
            <person name="Hubert C."/>
        </authorList>
    </citation>
    <scope>NUCLEOTIDE SEQUENCE [LARGE SCALE GENOMIC DNA]</scope>
    <source>
        <strain evidence="5">E44_bin18</strain>
    </source>
</reference>
<dbReference type="InterPro" id="IPR023803">
    <property type="entry name" value="Ribosomal_bS16_dom_sf"/>
</dbReference>
<keyword evidence="2 3" id="KW-0687">Ribonucleoprotein</keyword>
<evidence type="ECO:0000256" key="4">
    <source>
        <dbReference type="SAM" id="MobiDB-lite"/>
    </source>
</evidence>
<accession>A0A523URD6</accession>
<comment type="caution">
    <text evidence="5">The sequence shown here is derived from an EMBL/GenBank/DDBJ whole genome shotgun (WGS) entry which is preliminary data.</text>
</comment>
<feature type="region of interest" description="Disordered" evidence="4">
    <location>
        <begin position="139"/>
        <end position="166"/>
    </location>
</feature>
<dbReference type="HAMAP" id="MF_00385">
    <property type="entry name" value="Ribosomal_bS16"/>
    <property type="match status" value="1"/>
</dbReference>
<name>A0A523URD6_UNCT6</name>
<dbReference type="GO" id="GO:0006412">
    <property type="term" value="P:translation"/>
    <property type="evidence" value="ECO:0007669"/>
    <property type="project" value="UniProtKB-UniRule"/>
</dbReference>
<evidence type="ECO:0000313" key="6">
    <source>
        <dbReference type="Proteomes" id="UP000315525"/>
    </source>
</evidence>
<dbReference type="EMBL" id="SOJN01000094">
    <property type="protein sequence ID" value="TET45116.1"/>
    <property type="molecule type" value="Genomic_DNA"/>
</dbReference>
<dbReference type="GO" id="GO:0015935">
    <property type="term" value="C:small ribosomal subunit"/>
    <property type="evidence" value="ECO:0007669"/>
    <property type="project" value="TreeGrafter"/>
</dbReference>
<evidence type="ECO:0000256" key="1">
    <source>
        <dbReference type="ARBA" id="ARBA00022980"/>
    </source>
</evidence>
<evidence type="ECO:0000256" key="3">
    <source>
        <dbReference type="HAMAP-Rule" id="MF_00385"/>
    </source>
</evidence>
<dbReference type="NCBIfam" id="TIGR00002">
    <property type="entry name" value="S16"/>
    <property type="match status" value="1"/>
</dbReference>
<gene>
    <name evidence="3 5" type="primary">rpsP</name>
    <name evidence="5" type="ORF">E3J62_08360</name>
</gene>
<keyword evidence="1 3" id="KW-0689">Ribosomal protein</keyword>
<sequence>MRTRLQFASGFSRGTCLLLFLSQELNLRKKLLTFLRPVYILNLPFFQIRHEIKEVVLTLRIRLRRMGKKKSPFYRIVVADSRNAVDGKFKEILGYYDPFKKTPMKLNLERVDWWVTKGAKPSETAQRLVNLARKSIQEEEFKSTTDTVETPTEEEAETEKQTEEDS</sequence>
<dbReference type="SUPFAM" id="SSF54565">
    <property type="entry name" value="Ribosomal protein S16"/>
    <property type="match status" value="1"/>
</dbReference>
<evidence type="ECO:0000256" key="2">
    <source>
        <dbReference type="ARBA" id="ARBA00023274"/>
    </source>
</evidence>
<proteinExistence type="inferred from homology"/>
<protein>
    <recommendedName>
        <fullName evidence="3">Small ribosomal subunit protein bS16</fullName>
    </recommendedName>
</protein>